<reference evidence="1" key="2">
    <citation type="submission" date="2019-02" db="EMBL/GenBank/DDBJ databases">
        <authorList>
            <person name="Chen S.-C."/>
            <person name="Chien H.-H."/>
            <person name="Lai M.-C."/>
        </authorList>
    </citation>
    <scope>NUCLEOTIDE SEQUENCE</scope>
    <source>
        <strain evidence="1">N2F9704</strain>
    </source>
</reference>
<dbReference type="Proteomes" id="UP001042704">
    <property type="component" value="Chromosome"/>
</dbReference>
<evidence type="ECO:0000313" key="2">
    <source>
        <dbReference type="Proteomes" id="UP001042704"/>
    </source>
</evidence>
<proteinExistence type="predicted"/>
<name>A0A8A3S909_9EURY</name>
<reference evidence="1" key="1">
    <citation type="journal article" date="2001" name="Int. J. Syst. Evol. Microbiol.">
        <title>Methanofollis aquaemaris sp. nov., a methanogen isolated from an aquaculture fish pond.</title>
        <authorList>
            <person name="Lai M.C."/>
            <person name="Chen S.C."/>
        </authorList>
    </citation>
    <scope>NUCLEOTIDE SEQUENCE</scope>
    <source>
        <strain evidence="1">N2F9704</strain>
    </source>
</reference>
<dbReference type="KEGG" id="maqe:RJ40_11805"/>
<dbReference type="EMBL" id="CP036172">
    <property type="protein sequence ID" value="QSZ68130.1"/>
    <property type="molecule type" value="Genomic_DNA"/>
</dbReference>
<gene>
    <name evidence="1" type="ORF">RJ40_11805</name>
</gene>
<dbReference type="AlphaFoldDB" id="A0A8A3S909"/>
<protein>
    <submittedName>
        <fullName evidence="1">Uncharacterized protein</fullName>
    </submittedName>
</protein>
<evidence type="ECO:0000313" key="1">
    <source>
        <dbReference type="EMBL" id="QSZ68130.1"/>
    </source>
</evidence>
<organism evidence="1 2">
    <name type="scientific">Methanofollis aquaemaris</name>
    <dbReference type="NCBI Taxonomy" id="126734"/>
    <lineage>
        <taxon>Archaea</taxon>
        <taxon>Methanobacteriati</taxon>
        <taxon>Methanobacteriota</taxon>
        <taxon>Stenosarchaea group</taxon>
        <taxon>Methanomicrobia</taxon>
        <taxon>Methanomicrobiales</taxon>
        <taxon>Methanomicrobiaceae</taxon>
        <taxon>Methanofollis</taxon>
    </lineage>
</organism>
<accession>A0A8A3S909</accession>
<keyword evidence="2" id="KW-1185">Reference proteome</keyword>
<sequence length="189" mass="21693">MIDEIARRRFSKGHHENQDVETGVIIAQVLDGLLLKPEPSESIGKMMSNVIYELRDEYLSAGQVPIKQNIGDGIPKLASSYARLQSNPEIRKEDVKYVFDMWSSMFKRAAKISSYPMKTHHMYELTGEGRRVYFECYDVFGAEYNIPIVEAMDAVTVDPVEFELAIDSLVEKGYCRRSRDSIVLLEPYR</sequence>